<organism evidence="4 5">
    <name type="scientific">Tissierella pigra</name>
    <dbReference type="NCBI Taxonomy" id="2607614"/>
    <lineage>
        <taxon>Bacteria</taxon>
        <taxon>Bacillati</taxon>
        <taxon>Bacillota</taxon>
        <taxon>Tissierellia</taxon>
        <taxon>Tissierellales</taxon>
        <taxon>Tissierellaceae</taxon>
        <taxon>Tissierella</taxon>
    </lineage>
</organism>
<dbReference type="InterPro" id="IPR024654">
    <property type="entry name" value="Calcineurin-like_PHP_lpxH"/>
</dbReference>
<dbReference type="Gene3D" id="3.60.21.10">
    <property type="match status" value="1"/>
</dbReference>
<accession>A0A6N7XUV8</accession>
<evidence type="ECO:0000256" key="1">
    <source>
        <dbReference type="ARBA" id="ARBA00008950"/>
    </source>
</evidence>
<evidence type="ECO:0000259" key="3">
    <source>
        <dbReference type="Pfam" id="PF12850"/>
    </source>
</evidence>
<dbReference type="Pfam" id="PF12850">
    <property type="entry name" value="Metallophos_2"/>
    <property type="match status" value="1"/>
</dbReference>
<comment type="caution">
    <text evidence="4">The sequence shown here is derived from an EMBL/GenBank/DDBJ whole genome shotgun (WGS) entry which is preliminary data.</text>
</comment>
<dbReference type="EC" id="3.1.4.-" evidence="2"/>
<dbReference type="InterPro" id="IPR029052">
    <property type="entry name" value="Metallo-depent_PP-like"/>
</dbReference>
<dbReference type="GO" id="GO:0016787">
    <property type="term" value="F:hydrolase activity"/>
    <property type="evidence" value="ECO:0007669"/>
    <property type="project" value="UniProtKB-UniRule"/>
</dbReference>
<name>A0A6N7XUV8_9FIRM</name>
<evidence type="ECO:0000256" key="2">
    <source>
        <dbReference type="RuleBase" id="RU362039"/>
    </source>
</evidence>
<dbReference type="SUPFAM" id="SSF56300">
    <property type="entry name" value="Metallo-dependent phosphatases"/>
    <property type="match status" value="1"/>
</dbReference>
<dbReference type="InterPro" id="IPR000979">
    <property type="entry name" value="Phosphodiesterase_MJ0936/Vps29"/>
</dbReference>
<reference evidence="4 5" key="1">
    <citation type="submission" date="2019-09" db="EMBL/GenBank/DDBJ databases">
        <title>In-depth cultivation of the pig gut microbiome towards novel bacterial diversity and tailored functional studies.</title>
        <authorList>
            <person name="Wylensek D."/>
            <person name="Hitch T.C.A."/>
            <person name="Clavel T."/>
        </authorList>
    </citation>
    <scope>NUCLEOTIDE SEQUENCE [LARGE SCALE GENOMIC DNA]</scope>
    <source>
        <strain evidence="4 5">WCA3-693-APC-4?</strain>
    </source>
</reference>
<sequence length="160" mass="18241">MKIAVVSDTHGNNKYVLETLLDMEKPDMLFHLGDYVDDGEKISKSLGIESIIVKGNGDYFNTKYKEDEIIEIKNKKIFLTHGHKYNVENGVIKLYYKGLELGADLVLFGHTHIPMIEKEEGITIMNPGSAFLPRTTERIRTFGILDIDEEIKTKIIKINL</sequence>
<dbReference type="Proteomes" id="UP000469523">
    <property type="component" value="Unassembled WGS sequence"/>
</dbReference>
<dbReference type="InterPro" id="IPR041802">
    <property type="entry name" value="MPP_YfcE"/>
</dbReference>
<dbReference type="CDD" id="cd00841">
    <property type="entry name" value="MPP_YfcE"/>
    <property type="match status" value="1"/>
</dbReference>
<dbReference type="RefSeq" id="WP_154438633.1">
    <property type="nucleotide sequence ID" value="NZ_JAHLPJ010000001.1"/>
</dbReference>
<comment type="similarity">
    <text evidence="1 2">Belongs to the metallophosphoesterase superfamily. YfcE family.</text>
</comment>
<dbReference type="AlphaFoldDB" id="A0A6N7XUV8"/>
<dbReference type="GO" id="GO:0046872">
    <property type="term" value="F:metal ion binding"/>
    <property type="evidence" value="ECO:0007669"/>
    <property type="project" value="UniProtKB-KW"/>
</dbReference>
<keyword evidence="2" id="KW-0479">Metal-binding</keyword>
<evidence type="ECO:0000313" key="4">
    <source>
        <dbReference type="EMBL" id="MSU00265.1"/>
    </source>
</evidence>
<proteinExistence type="inferred from homology"/>
<protein>
    <recommendedName>
        <fullName evidence="2">Phosphoesterase</fullName>
        <ecNumber evidence="2">3.1.4.-</ecNumber>
    </recommendedName>
</protein>
<dbReference type="NCBIfam" id="TIGR00040">
    <property type="entry name" value="yfcE"/>
    <property type="match status" value="1"/>
</dbReference>
<dbReference type="EMBL" id="VUNQ01000003">
    <property type="protein sequence ID" value="MSU00265.1"/>
    <property type="molecule type" value="Genomic_DNA"/>
</dbReference>
<gene>
    <name evidence="4" type="ORF">FYJ83_02150</name>
</gene>
<evidence type="ECO:0000313" key="5">
    <source>
        <dbReference type="Proteomes" id="UP000469523"/>
    </source>
</evidence>
<keyword evidence="5" id="KW-1185">Reference proteome</keyword>
<feature type="domain" description="Calcineurin-like phosphoesterase" evidence="3">
    <location>
        <begin position="1"/>
        <end position="149"/>
    </location>
</feature>
<comment type="cofactor">
    <cofactor evidence="2">
        <name>a divalent metal cation</name>
        <dbReference type="ChEBI" id="CHEBI:60240"/>
    </cofactor>
</comment>
<dbReference type="PANTHER" id="PTHR11124">
    <property type="entry name" value="VACUOLAR SORTING PROTEIN VPS29"/>
    <property type="match status" value="1"/>
</dbReference>